<gene>
    <name evidence="1" type="ORF">SAMN05216272_104413</name>
</gene>
<sequence>MPATDQIVSKVPAHIVANARPASAANGGRICDYNIAAWLHAPGMADLPVTLLASYRDGGQQREVLIDHGTLNAHGKVLLSGIARLPYRQKIEEMQVRMRTAVGLSRFTVEEIFVQAVEQVTDSRTLASSLIP</sequence>
<dbReference type="Proteomes" id="UP000199636">
    <property type="component" value="Unassembled WGS sequence"/>
</dbReference>
<organism evidence="1 2">
    <name type="scientific">Pseudomonas panipatensis</name>
    <dbReference type="NCBI Taxonomy" id="428992"/>
    <lineage>
        <taxon>Bacteria</taxon>
        <taxon>Pseudomonadati</taxon>
        <taxon>Pseudomonadota</taxon>
        <taxon>Gammaproteobacteria</taxon>
        <taxon>Pseudomonadales</taxon>
        <taxon>Pseudomonadaceae</taxon>
        <taxon>Pseudomonas</taxon>
    </lineage>
</organism>
<dbReference type="OrthoDB" id="6887140at2"/>
<dbReference type="EMBL" id="FNDS01000004">
    <property type="protein sequence ID" value="SDH96561.1"/>
    <property type="molecule type" value="Genomic_DNA"/>
</dbReference>
<accession>A0A1G8GQL7</accession>
<evidence type="ECO:0000313" key="2">
    <source>
        <dbReference type="Proteomes" id="UP000199636"/>
    </source>
</evidence>
<name>A0A1G8GQL7_9PSED</name>
<protein>
    <submittedName>
        <fullName evidence="1">Uncharacterized protein</fullName>
    </submittedName>
</protein>
<keyword evidence="2" id="KW-1185">Reference proteome</keyword>
<dbReference type="RefSeq" id="WP_090262819.1">
    <property type="nucleotide sequence ID" value="NZ_FNDS01000004.1"/>
</dbReference>
<dbReference type="STRING" id="428992.SAMN05216272_104413"/>
<reference evidence="2" key="1">
    <citation type="submission" date="2016-10" db="EMBL/GenBank/DDBJ databases">
        <authorList>
            <person name="Varghese N."/>
            <person name="Submissions S."/>
        </authorList>
    </citation>
    <scope>NUCLEOTIDE SEQUENCE [LARGE SCALE GENOMIC DNA]</scope>
    <source>
        <strain evidence="2">CCM 7469</strain>
    </source>
</reference>
<evidence type="ECO:0000313" key="1">
    <source>
        <dbReference type="EMBL" id="SDH96561.1"/>
    </source>
</evidence>
<dbReference type="AlphaFoldDB" id="A0A1G8GQL7"/>
<proteinExistence type="predicted"/>